<dbReference type="InterPro" id="IPR000675">
    <property type="entry name" value="Cutinase/axe"/>
</dbReference>
<dbReference type="RefSeq" id="XP_009228809.1">
    <property type="nucleotide sequence ID" value="XM_009230545.1"/>
</dbReference>
<name>J3PGL5_GAET3</name>
<reference evidence="15" key="1">
    <citation type="submission" date="2010-07" db="EMBL/GenBank/DDBJ databases">
        <title>The genome sequence of Gaeumannomyces graminis var. tritici strain R3-111a-1.</title>
        <authorList>
            <consortium name="The Broad Institute Genome Sequencing Platform"/>
            <person name="Ma L.-J."/>
            <person name="Dead R."/>
            <person name="Young S."/>
            <person name="Zeng Q."/>
            <person name="Koehrsen M."/>
            <person name="Alvarado L."/>
            <person name="Berlin A."/>
            <person name="Chapman S.B."/>
            <person name="Chen Z."/>
            <person name="Freedman E."/>
            <person name="Gellesch M."/>
            <person name="Goldberg J."/>
            <person name="Griggs A."/>
            <person name="Gujja S."/>
            <person name="Heilman E.R."/>
            <person name="Heiman D."/>
            <person name="Hepburn T."/>
            <person name="Howarth C."/>
            <person name="Jen D."/>
            <person name="Larson L."/>
            <person name="Mehta T."/>
            <person name="Neiman D."/>
            <person name="Pearson M."/>
            <person name="Roberts A."/>
            <person name="Saif S."/>
            <person name="Shea T."/>
            <person name="Shenoy N."/>
            <person name="Sisk P."/>
            <person name="Stolte C."/>
            <person name="Sykes S."/>
            <person name="Walk T."/>
            <person name="White J."/>
            <person name="Yandava C."/>
            <person name="Haas B."/>
            <person name="Nusbaum C."/>
            <person name="Birren B."/>
        </authorList>
    </citation>
    <scope>NUCLEOTIDE SEQUENCE [LARGE SCALE GENOMIC DNA]</scope>
    <source>
        <strain evidence="15">R3-111a-1</strain>
    </source>
</reference>
<evidence type="ECO:0000256" key="8">
    <source>
        <dbReference type="ARBA" id="ARBA00023157"/>
    </source>
</evidence>
<comment type="function">
    <text evidence="12">Catalyzes the hydrolysis of complex carboxylic polyesters found in the cell wall of plants. Degrades cutin, a macromolecule that forms the structure of the plant cuticle.</text>
</comment>
<keyword evidence="8 11" id="KW-1015">Disulfide bond</keyword>
<dbReference type="InterPro" id="IPR029058">
    <property type="entry name" value="AB_hydrolase_fold"/>
</dbReference>
<gene>
    <name evidence="14" type="primary">20353102</name>
    <name evidence="13" type="ORF">GGTG_12644</name>
</gene>
<feature type="disulfide bond" evidence="11">
    <location>
        <begin position="44"/>
        <end position="121"/>
    </location>
</feature>
<dbReference type="SMART" id="SM01110">
    <property type="entry name" value="Cutinase"/>
    <property type="match status" value="1"/>
</dbReference>
<dbReference type="Proteomes" id="UP000006039">
    <property type="component" value="Unassembled WGS sequence"/>
</dbReference>
<proteinExistence type="inferred from homology"/>
<feature type="active site" description="Nucleophile" evidence="10">
    <location>
        <position position="132"/>
    </location>
</feature>
<feature type="active site" evidence="10">
    <location>
        <position position="184"/>
    </location>
</feature>
<dbReference type="PRINTS" id="PR00129">
    <property type="entry name" value="CUTINASE"/>
</dbReference>
<evidence type="ECO:0000313" key="15">
    <source>
        <dbReference type="Proteomes" id="UP000006039"/>
    </source>
</evidence>
<evidence type="ECO:0000256" key="9">
    <source>
        <dbReference type="ARBA" id="ARBA00034045"/>
    </source>
</evidence>
<protein>
    <recommendedName>
        <fullName evidence="3 12">Cutinase</fullName>
        <ecNumber evidence="3 12">3.1.1.74</ecNumber>
    </recommendedName>
</protein>
<dbReference type="PANTHER" id="PTHR48250">
    <property type="entry name" value="CUTINASE 2-RELATED"/>
    <property type="match status" value="1"/>
</dbReference>
<reference evidence="14" key="5">
    <citation type="submission" date="2018-04" db="UniProtKB">
        <authorList>
            <consortium name="EnsemblFungi"/>
        </authorList>
    </citation>
    <scope>IDENTIFICATION</scope>
    <source>
        <strain evidence="14">R3-111a-1</strain>
    </source>
</reference>
<evidence type="ECO:0000256" key="6">
    <source>
        <dbReference type="ARBA" id="ARBA00022729"/>
    </source>
</evidence>
<keyword evidence="5 12" id="KW-0964">Secreted</keyword>
<dbReference type="PROSITE" id="PS00155">
    <property type="entry name" value="CUTINASE_1"/>
    <property type="match status" value="1"/>
</dbReference>
<reference evidence="13" key="3">
    <citation type="submission" date="2010-09" db="EMBL/GenBank/DDBJ databases">
        <title>Annotation of Gaeumannomyces graminis var. tritici R3-111a-1.</title>
        <authorList>
            <consortium name="The Broad Institute Genome Sequencing Platform"/>
            <person name="Ma L.-J."/>
            <person name="Dead R."/>
            <person name="Young S.K."/>
            <person name="Zeng Q."/>
            <person name="Gargeya S."/>
            <person name="Fitzgerald M."/>
            <person name="Haas B."/>
            <person name="Abouelleil A."/>
            <person name="Alvarado L."/>
            <person name="Arachchi H.M."/>
            <person name="Berlin A."/>
            <person name="Brown A."/>
            <person name="Chapman S.B."/>
            <person name="Chen Z."/>
            <person name="Dunbar C."/>
            <person name="Freedman E."/>
            <person name="Gearin G."/>
            <person name="Gellesch M."/>
            <person name="Goldberg J."/>
            <person name="Griggs A."/>
            <person name="Gujja S."/>
            <person name="Heiman D."/>
            <person name="Howarth C."/>
            <person name="Larson L."/>
            <person name="Lui A."/>
            <person name="MacDonald P.J.P."/>
            <person name="Mehta T."/>
            <person name="Montmayeur A."/>
            <person name="Murphy C."/>
            <person name="Neiman D."/>
            <person name="Pearson M."/>
            <person name="Priest M."/>
            <person name="Roberts A."/>
            <person name="Saif S."/>
            <person name="Shea T."/>
            <person name="Shenoy N."/>
            <person name="Sisk P."/>
            <person name="Stolte C."/>
            <person name="Sykes S."/>
            <person name="Yandava C."/>
            <person name="Wortman J."/>
            <person name="Nusbaum C."/>
            <person name="Birren B."/>
        </authorList>
    </citation>
    <scope>NUCLEOTIDE SEQUENCE</scope>
    <source>
        <strain evidence="13">R3-111a-1</strain>
    </source>
</reference>
<evidence type="ECO:0000256" key="12">
    <source>
        <dbReference type="RuleBase" id="RU361263"/>
    </source>
</evidence>
<dbReference type="PANTHER" id="PTHR48250:SF2">
    <property type="entry name" value="CUTINASE"/>
    <property type="match status" value="1"/>
</dbReference>
<evidence type="ECO:0000256" key="7">
    <source>
        <dbReference type="ARBA" id="ARBA00022801"/>
    </source>
</evidence>
<dbReference type="GO" id="GO:0050525">
    <property type="term" value="F:cutinase activity"/>
    <property type="evidence" value="ECO:0007669"/>
    <property type="project" value="UniProtKB-UniRule"/>
</dbReference>
<comment type="similarity">
    <text evidence="2 12">Belongs to the cutinase family.</text>
</comment>
<keyword evidence="7 12" id="KW-0378">Hydrolase</keyword>
<comment type="catalytic activity">
    <reaction evidence="9 12">
        <text>cutin + H2O = cutin monomers.</text>
        <dbReference type="EC" id="3.1.1.74"/>
    </reaction>
</comment>
<keyword evidence="6 12" id="KW-0732">Signal</keyword>
<dbReference type="EMBL" id="GL385403">
    <property type="protein sequence ID" value="EJT69761.1"/>
    <property type="molecule type" value="Genomic_DNA"/>
</dbReference>
<feature type="active site" description="Proton donor/acceptor" evidence="10">
    <location>
        <position position="197"/>
    </location>
</feature>
<keyword evidence="4 12" id="KW-0719">Serine esterase</keyword>
<dbReference type="EnsemblFungi" id="EJT69761">
    <property type="protein sequence ID" value="EJT69761"/>
    <property type="gene ID" value="GGTG_12644"/>
</dbReference>
<reference evidence="13" key="2">
    <citation type="submission" date="2010-07" db="EMBL/GenBank/DDBJ databases">
        <authorList>
            <consortium name="The Broad Institute Genome Sequencing Platform"/>
            <consortium name="Broad Institute Genome Sequencing Center for Infectious Disease"/>
            <person name="Ma L.-J."/>
            <person name="Dead R."/>
            <person name="Young S."/>
            <person name="Zeng Q."/>
            <person name="Koehrsen M."/>
            <person name="Alvarado L."/>
            <person name="Berlin A."/>
            <person name="Chapman S.B."/>
            <person name="Chen Z."/>
            <person name="Freedman E."/>
            <person name="Gellesch M."/>
            <person name="Goldberg J."/>
            <person name="Griggs A."/>
            <person name="Gujja S."/>
            <person name="Heilman E.R."/>
            <person name="Heiman D."/>
            <person name="Hepburn T."/>
            <person name="Howarth C."/>
            <person name="Jen D."/>
            <person name="Larson L."/>
            <person name="Mehta T."/>
            <person name="Neiman D."/>
            <person name="Pearson M."/>
            <person name="Roberts A."/>
            <person name="Saif S."/>
            <person name="Shea T."/>
            <person name="Shenoy N."/>
            <person name="Sisk P."/>
            <person name="Stolte C."/>
            <person name="Sykes S."/>
            <person name="Walk T."/>
            <person name="White J."/>
            <person name="Yandava C."/>
            <person name="Haas B."/>
            <person name="Nusbaum C."/>
            <person name="Birren B."/>
        </authorList>
    </citation>
    <scope>NUCLEOTIDE SEQUENCE</scope>
    <source>
        <strain evidence="13">R3-111a-1</strain>
    </source>
</reference>
<feature type="disulfide bond" evidence="11">
    <location>
        <begin position="180"/>
        <end position="187"/>
    </location>
</feature>
<organism evidence="13">
    <name type="scientific">Gaeumannomyces tritici (strain R3-111a-1)</name>
    <name type="common">Wheat and barley take-all root rot fungus</name>
    <name type="synonym">Gaeumannomyces graminis var. tritici</name>
    <dbReference type="NCBI Taxonomy" id="644352"/>
    <lineage>
        <taxon>Eukaryota</taxon>
        <taxon>Fungi</taxon>
        <taxon>Dikarya</taxon>
        <taxon>Ascomycota</taxon>
        <taxon>Pezizomycotina</taxon>
        <taxon>Sordariomycetes</taxon>
        <taxon>Sordariomycetidae</taxon>
        <taxon>Magnaporthales</taxon>
        <taxon>Magnaporthaceae</taxon>
        <taxon>Gaeumannomyces</taxon>
    </lineage>
</organism>
<dbReference type="PROSITE" id="PS00931">
    <property type="entry name" value="CUTINASE_2"/>
    <property type="match status" value="1"/>
</dbReference>
<evidence type="ECO:0000256" key="5">
    <source>
        <dbReference type="ARBA" id="ARBA00022525"/>
    </source>
</evidence>
<dbReference type="HOGENOM" id="CLU_040058_2_2_1"/>
<dbReference type="OrthoDB" id="2975078at2759"/>
<dbReference type="InterPro" id="IPR011150">
    <property type="entry name" value="Cutinase_monf"/>
</dbReference>
<dbReference type="AlphaFoldDB" id="J3PGL5"/>
<comment type="subcellular location">
    <subcellularLocation>
        <location evidence="1 12">Secreted</location>
    </subcellularLocation>
</comment>
<evidence type="ECO:0000313" key="14">
    <source>
        <dbReference type="EnsemblFungi" id="EJT69761"/>
    </source>
</evidence>
<dbReference type="VEuPathDB" id="FungiDB:GGTG_12644"/>
<dbReference type="InterPro" id="IPR043579">
    <property type="entry name" value="CUTINASE_2"/>
</dbReference>
<evidence type="ECO:0000256" key="4">
    <source>
        <dbReference type="ARBA" id="ARBA00022487"/>
    </source>
</evidence>
<dbReference type="GO" id="GO:0016052">
    <property type="term" value="P:carbohydrate catabolic process"/>
    <property type="evidence" value="ECO:0007669"/>
    <property type="project" value="TreeGrafter"/>
</dbReference>
<dbReference type="Pfam" id="PF01083">
    <property type="entry name" value="Cutinase"/>
    <property type="match status" value="1"/>
</dbReference>
<feature type="signal peptide" evidence="12">
    <location>
        <begin position="1"/>
        <end position="20"/>
    </location>
</feature>
<evidence type="ECO:0000313" key="13">
    <source>
        <dbReference type="EMBL" id="EJT69761.1"/>
    </source>
</evidence>
<evidence type="ECO:0000256" key="10">
    <source>
        <dbReference type="PIRSR" id="PIRSR611150-1"/>
    </source>
</evidence>
<dbReference type="GeneID" id="20353102"/>
<dbReference type="STRING" id="644352.J3PGL5"/>
<dbReference type="InterPro" id="IPR043580">
    <property type="entry name" value="CUTINASE_1"/>
</dbReference>
<keyword evidence="15" id="KW-1185">Reference proteome</keyword>
<evidence type="ECO:0000256" key="11">
    <source>
        <dbReference type="PIRSR" id="PIRSR611150-2"/>
    </source>
</evidence>
<reference evidence="14" key="4">
    <citation type="journal article" date="2015" name="G3 (Bethesda)">
        <title>Genome sequences of three phytopathogenic species of the Magnaporthaceae family of fungi.</title>
        <authorList>
            <person name="Okagaki L.H."/>
            <person name="Nunes C.C."/>
            <person name="Sailsbery J."/>
            <person name="Clay B."/>
            <person name="Brown D."/>
            <person name="John T."/>
            <person name="Oh Y."/>
            <person name="Young N."/>
            <person name="Fitzgerald M."/>
            <person name="Haas B.J."/>
            <person name="Zeng Q."/>
            <person name="Young S."/>
            <person name="Adiconis X."/>
            <person name="Fan L."/>
            <person name="Levin J.Z."/>
            <person name="Mitchell T.K."/>
            <person name="Okubara P.A."/>
            <person name="Farman M.L."/>
            <person name="Kohn L.M."/>
            <person name="Birren B."/>
            <person name="Ma L.-J."/>
            <person name="Dean R.A."/>
        </authorList>
    </citation>
    <scope>NUCLEOTIDE SEQUENCE</scope>
    <source>
        <strain evidence="14">R3-111a-1</strain>
    </source>
</reference>
<sequence length="216" mass="22494">MKVSGLFSLAAVVSSAVVSAAPVLLSARQYSGNTYNQLIDGTPCRDVTLIYARGTIQQGNVGDPAAVGPLMFNALAALLGTNKLAVQGVTYPASILGFLLGGDPDGANTMTAHVARAATQCPNTKIILSGYSQGAQLVHRTAGQLTADVAGKVTAVLTLGDPFMKRTLANIPASKHRVICHDGDNICEGGIIVNDKHTNYQEDAGDAALWMMSRVR</sequence>
<dbReference type="eggNOG" id="ENOG502S3AW">
    <property type="taxonomic scope" value="Eukaryota"/>
</dbReference>
<dbReference type="SUPFAM" id="SSF53474">
    <property type="entry name" value="alpha/beta-Hydrolases"/>
    <property type="match status" value="1"/>
</dbReference>
<evidence type="ECO:0000256" key="2">
    <source>
        <dbReference type="ARBA" id="ARBA00007534"/>
    </source>
</evidence>
<dbReference type="GO" id="GO:0005576">
    <property type="term" value="C:extracellular region"/>
    <property type="evidence" value="ECO:0007669"/>
    <property type="project" value="UniProtKB-SubCell"/>
</dbReference>
<accession>J3PGL5</accession>
<dbReference type="Gene3D" id="3.40.50.1820">
    <property type="entry name" value="alpha/beta hydrolase"/>
    <property type="match status" value="1"/>
</dbReference>
<evidence type="ECO:0000256" key="3">
    <source>
        <dbReference type="ARBA" id="ARBA00013095"/>
    </source>
</evidence>
<feature type="chain" id="PRO_5015019908" description="Cutinase" evidence="12">
    <location>
        <begin position="21"/>
        <end position="216"/>
    </location>
</feature>
<dbReference type="EC" id="3.1.1.74" evidence="3 12"/>
<evidence type="ECO:0000256" key="1">
    <source>
        <dbReference type="ARBA" id="ARBA00004613"/>
    </source>
</evidence>